<evidence type="ECO:0000259" key="9">
    <source>
        <dbReference type="PROSITE" id="PS51645"/>
    </source>
</evidence>
<dbReference type="InterPro" id="IPR002575">
    <property type="entry name" value="Aminoglycoside_PTrfase"/>
</dbReference>
<dbReference type="InterPro" id="IPR005101">
    <property type="entry name" value="Cryptochr/Photolyase_FAD-bd"/>
</dbReference>
<dbReference type="SUPFAM" id="SSF56112">
    <property type="entry name" value="Protein kinase-like (PK-like)"/>
    <property type="match status" value="1"/>
</dbReference>
<name>A0A7C8IRD2_9PEZI</name>
<dbReference type="InterPro" id="IPR036155">
    <property type="entry name" value="Crypto/Photolyase_N_sf"/>
</dbReference>
<dbReference type="GO" id="GO:0032922">
    <property type="term" value="P:circadian regulation of gene expression"/>
    <property type="evidence" value="ECO:0007669"/>
    <property type="project" value="TreeGrafter"/>
</dbReference>
<comment type="cofactor">
    <cofactor evidence="1">
        <name>(6R)-5,10-methylene-5,6,7,8-tetrahydrofolate</name>
        <dbReference type="ChEBI" id="CHEBI:15636"/>
    </cofactor>
</comment>
<dbReference type="GO" id="GO:0043153">
    <property type="term" value="P:entrainment of circadian clock by photoperiod"/>
    <property type="evidence" value="ECO:0007669"/>
    <property type="project" value="TreeGrafter"/>
</dbReference>
<comment type="caution">
    <text evidence="10">The sequence shown here is derived from an EMBL/GenBank/DDBJ whole genome shotgun (WGS) entry which is preliminary data.</text>
</comment>
<dbReference type="FunCoup" id="A0A7C8IRD2">
    <property type="interactions" value="293"/>
</dbReference>
<dbReference type="GO" id="GO:0006950">
    <property type="term" value="P:response to stress"/>
    <property type="evidence" value="ECO:0007669"/>
    <property type="project" value="UniProtKB-ARBA"/>
</dbReference>
<keyword evidence="4 6" id="KW-0274">FAD</keyword>
<dbReference type="AlphaFoldDB" id="A0A7C8IRD2"/>
<feature type="binding site" evidence="6">
    <location>
        <begin position="351"/>
        <end position="355"/>
    </location>
    <ligand>
        <name>FAD</name>
        <dbReference type="ChEBI" id="CHEBI:57692"/>
    </ligand>
</feature>
<gene>
    <name evidence="10" type="ORF">GQX73_g5267</name>
</gene>
<evidence type="ECO:0000256" key="7">
    <source>
        <dbReference type="PIRSR" id="PIRSR602081-2"/>
    </source>
</evidence>
<comment type="cofactor">
    <cofactor evidence="6">
        <name>FAD</name>
        <dbReference type="ChEBI" id="CHEBI:57692"/>
    </cofactor>
    <text evidence="6">Binds 1 FAD per subunit.</text>
</comment>
<dbReference type="PANTHER" id="PTHR11455">
    <property type="entry name" value="CRYPTOCHROME"/>
    <property type="match status" value="1"/>
</dbReference>
<sequence length="925" mass="104956">MPSKAASKRKTELDGDAGHTHDTKKPKLQNATSDHLREPHNFSAEAEENGIVLREYYPHEMSNARARAYNDGEIPRPIEQLAAALEETSAVRNKVKAKDAVVFWYKMDLRTTDNRGLWEASEKARETGVPLICLYIVSPQDFEAHLTASVRVDFMMRTLRILKQDLAALDIPLYVETVEKRKEIPSRIIDLMEEWGASHLFANMEYEVDELRREAKMVKMCADRGLAMEVFHDTCVVSPGALTTGSGKQYAVYTPWYRSWVAHVHANPELLATFDPPSKNSPDARDKLASLFDCDIPDVPENKRLSEEDAKRFRALWPAGEHEAVDRLEKFCKEKVGQYAQRRNFPAQAATSSISVHLAAGTLSARTAIRTARDRNKMKKLDAGDEGIKTWISEVAWRDFYKHVLVNWPYICMNKPFKPEYSNIEWSYNSSHFKAWCEGRTGFPIVDAAMRQITNMAYMHNRCRMIVASFLAKDLLIDWRMGERFFMEHLIDGDFASNNGGWGFSASVGVDPQPYFRIFNPLLQSEKFDPEGDYIRKWVPELKDIKGKAIHDPYGRGAAAQAKKAGYPEPIVDHKDSRNRALTVLPYQVPPGQRLGNVDVAAEAASKQDKLPRISNETPIKVIHPISHEILGLLDPGLPSDSPIALSDHLPQVVVEALNNLIQEGQILHQLHGTYVISVGLHYAVKTETSGDLDQITNLQYIHDKFPDIPAPRCLGTIADGQRIYFFMSRSPGSTLESVWPDLSVSTKVSLRNQLNSLFHHIRSLCFESQTERALIGGFVSGVSKDIRKTERIASNPVRSEKEFNEFLCSKPGRTTTMLIKTVCSSMSHNHRIVSTHGDLHPRNIMVDWEKDENGRMLEDTVRVSSILDWEAAGWYPEHWEFVKAMHAIDSRGPLRDWIDYLPTEAIGNYMIEYSVDCLIDRWHG</sequence>
<dbReference type="InterPro" id="IPR006050">
    <property type="entry name" value="DNA_photolyase_N"/>
</dbReference>
<dbReference type="GO" id="GO:0005737">
    <property type="term" value="C:cytoplasm"/>
    <property type="evidence" value="ECO:0007669"/>
    <property type="project" value="TreeGrafter"/>
</dbReference>
<feature type="binding site" evidence="6">
    <location>
        <begin position="394"/>
        <end position="401"/>
    </location>
    <ligand>
        <name>FAD</name>
        <dbReference type="ChEBI" id="CHEBI:57692"/>
    </ligand>
</feature>
<dbReference type="InParanoid" id="A0A7C8IRD2"/>
<dbReference type="SUPFAM" id="SSF52425">
    <property type="entry name" value="Cryptochrome/photolyase, N-terminal domain"/>
    <property type="match status" value="1"/>
</dbReference>
<dbReference type="GO" id="GO:0003904">
    <property type="term" value="F:deoxyribodipyrimidine photo-lyase activity"/>
    <property type="evidence" value="ECO:0007669"/>
    <property type="project" value="TreeGrafter"/>
</dbReference>
<feature type="site" description="Electron transfer via tryptophanyl radical" evidence="7">
    <location>
        <position position="479"/>
    </location>
</feature>
<evidence type="ECO:0000313" key="11">
    <source>
        <dbReference type="Proteomes" id="UP000481858"/>
    </source>
</evidence>
<protein>
    <recommendedName>
        <fullName evidence="9">Photolyase/cryptochrome alpha/beta domain-containing protein</fullName>
    </recommendedName>
</protein>
<dbReference type="PROSITE" id="PS00394">
    <property type="entry name" value="DNA_PHOTOLYASES_1_1"/>
    <property type="match status" value="1"/>
</dbReference>
<evidence type="ECO:0000256" key="2">
    <source>
        <dbReference type="ARBA" id="ARBA00005862"/>
    </source>
</evidence>
<dbReference type="OrthoDB" id="435881at2759"/>
<accession>A0A7C8IRD2</accession>
<feature type="site" description="Electron transfer via tryptophanyl radical" evidence="7">
    <location>
        <position position="426"/>
    </location>
</feature>
<proteinExistence type="inferred from homology"/>
<keyword evidence="5" id="KW-0157">Chromophore</keyword>
<dbReference type="Pfam" id="PF01636">
    <property type="entry name" value="APH"/>
    <property type="match status" value="1"/>
</dbReference>
<evidence type="ECO:0000256" key="6">
    <source>
        <dbReference type="PIRSR" id="PIRSR602081-1"/>
    </source>
</evidence>
<comment type="similarity">
    <text evidence="2">Belongs to the DNA photolyase class-1 family.</text>
</comment>
<dbReference type="SUPFAM" id="SSF48173">
    <property type="entry name" value="Cryptochrome/photolyase FAD-binding domain"/>
    <property type="match status" value="1"/>
</dbReference>
<dbReference type="InterPro" id="IPR014729">
    <property type="entry name" value="Rossmann-like_a/b/a_fold"/>
</dbReference>
<feature type="binding site" evidence="6">
    <location>
        <begin position="492"/>
        <end position="494"/>
    </location>
    <ligand>
        <name>FAD</name>
        <dbReference type="ChEBI" id="CHEBI:57692"/>
    </ligand>
</feature>
<dbReference type="Pfam" id="PF03441">
    <property type="entry name" value="FAD_binding_7"/>
    <property type="match status" value="1"/>
</dbReference>
<dbReference type="EMBL" id="WUBL01000053">
    <property type="protein sequence ID" value="KAF2968318.1"/>
    <property type="molecule type" value="Genomic_DNA"/>
</dbReference>
<evidence type="ECO:0000256" key="1">
    <source>
        <dbReference type="ARBA" id="ARBA00001932"/>
    </source>
</evidence>
<dbReference type="GO" id="GO:0071949">
    <property type="term" value="F:FAD binding"/>
    <property type="evidence" value="ECO:0007669"/>
    <property type="project" value="TreeGrafter"/>
</dbReference>
<feature type="domain" description="Photolyase/cryptochrome alpha/beta" evidence="9">
    <location>
        <begin position="99"/>
        <end position="236"/>
    </location>
</feature>
<dbReference type="GO" id="GO:0003677">
    <property type="term" value="F:DNA binding"/>
    <property type="evidence" value="ECO:0007669"/>
    <property type="project" value="TreeGrafter"/>
</dbReference>
<evidence type="ECO:0000256" key="5">
    <source>
        <dbReference type="ARBA" id="ARBA00022991"/>
    </source>
</evidence>
<dbReference type="FunFam" id="1.10.579.10:FF:000003">
    <property type="entry name" value="Deoxyribodipyrimidine photo-lyase"/>
    <property type="match status" value="1"/>
</dbReference>
<dbReference type="Gene3D" id="1.10.579.10">
    <property type="entry name" value="DNA Cyclobutane Dipyrimidine Photolyase, subunit A, domain 3"/>
    <property type="match status" value="1"/>
</dbReference>
<dbReference type="PROSITE" id="PS51645">
    <property type="entry name" value="PHR_CRY_ALPHA_BETA"/>
    <property type="match status" value="1"/>
</dbReference>
<evidence type="ECO:0000256" key="8">
    <source>
        <dbReference type="SAM" id="MobiDB-lite"/>
    </source>
</evidence>
<dbReference type="GO" id="GO:0005634">
    <property type="term" value="C:nucleus"/>
    <property type="evidence" value="ECO:0007669"/>
    <property type="project" value="TreeGrafter"/>
</dbReference>
<dbReference type="Proteomes" id="UP000481858">
    <property type="component" value="Unassembled WGS sequence"/>
</dbReference>
<feature type="binding site" evidence="6">
    <location>
        <position position="391"/>
    </location>
    <ligand>
        <name>FAD</name>
        <dbReference type="ChEBI" id="CHEBI:57692"/>
    </ligand>
</feature>
<dbReference type="InterPro" id="IPR002081">
    <property type="entry name" value="Cryptochrome/DNA_photolyase_1"/>
</dbReference>
<dbReference type="Gene3D" id="3.40.50.620">
    <property type="entry name" value="HUPs"/>
    <property type="match status" value="1"/>
</dbReference>
<dbReference type="PROSITE" id="PS00691">
    <property type="entry name" value="DNA_PHOTOLYASES_1_2"/>
    <property type="match status" value="1"/>
</dbReference>
<dbReference type="InterPro" id="IPR018394">
    <property type="entry name" value="DNA_photolyase_1_CS_C"/>
</dbReference>
<feature type="site" description="Electron transfer via tryptophanyl radical" evidence="7">
    <location>
        <position position="502"/>
    </location>
</feature>
<dbReference type="Pfam" id="PF00875">
    <property type="entry name" value="DNA_photolyase"/>
    <property type="match status" value="1"/>
</dbReference>
<dbReference type="Gene3D" id="1.25.40.80">
    <property type="match status" value="1"/>
</dbReference>
<dbReference type="InterPro" id="IPR011009">
    <property type="entry name" value="Kinase-like_dom_sf"/>
</dbReference>
<feature type="region of interest" description="Disordered" evidence="8">
    <location>
        <begin position="1"/>
        <end position="44"/>
    </location>
</feature>
<keyword evidence="11" id="KW-1185">Reference proteome</keyword>
<feature type="binding site" evidence="6">
    <location>
        <position position="339"/>
    </location>
    <ligand>
        <name>FAD</name>
        <dbReference type="ChEBI" id="CHEBI:57692"/>
    </ligand>
</feature>
<reference evidence="10 11" key="1">
    <citation type="submission" date="2019-12" db="EMBL/GenBank/DDBJ databases">
        <title>Draft genome sequence of the ascomycete Xylaria multiplex DSM 110363.</title>
        <authorList>
            <person name="Buettner E."/>
            <person name="Kellner H."/>
        </authorList>
    </citation>
    <scope>NUCLEOTIDE SEQUENCE [LARGE SCALE GENOMIC DNA]</scope>
    <source>
        <strain evidence="10 11">DSM 110363</strain>
    </source>
</reference>
<evidence type="ECO:0000256" key="4">
    <source>
        <dbReference type="ARBA" id="ARBA00022827"/>
    </source>
</evidence>
<feature type="compositionally biased region" description="Basic and acidic residues" evidence="8">
    <location>
        <begin position="9"/>
        <end position="25"/>
    </location>
</feature>
<keyword evidence="3 6" id="KW-0285">Flavoprotein</keyword>
<evidence type="ECO:0000256" key="3">
    <source>
        <dbReference type="ARBA" id="ARBA00022630"/>
    </source>
</evidence>
<organism evidence="10 11">
    <name type="scientific">Xylaria multiplex</name>
    <dbReference type="NCBI Taxonomy" id="323545"/>
    <lineage>
        <taxon>Eukaryota</taxon>
        <taxon>Fungi</taxon>
        <taxon>Dikarya</taxon>
        <taxon>Ascomycota</taxon>
        <taxon>Pezizomycotina</taxon>
        <taxon>Sordariomycetes</taxon>
        <taxon>Xylariomycetidae</taxon>
        <taxon>Xylariales</taxon>
        <taxon>Xylariaceae</taxon>
        <taxon>Xylaria</taxon>
    </lineage>
</organism>
<dbReference type="PANTHER" id="PTHR11455:SF18">
    <property type="entry name" value="SI:CH1073-390K14.1"/>
    <property type="match status" value="1"/>
</dbReference>
<evidence type="ECO:0000313" key="10">
    <source>
        <dbReference type="EMBL" id="KAF2968318.1"/>
    </source>
</evidence>
<dbReference type="GO" id="GO:0006139">
    <property type="term" value="P:nucleobase-containing compound metabolic process"/>
    <property type="evidence" value="ECO:0007669"/>
    <property type="project" value="UniProtKB-ARBA"/>
</dbReference>
<dbReference type="InterPro" id="IPR036134">
    <property type="entry name" value="Crypto/Photolyase_FAD-like_sf"/>
</dbReference>
<dbReference type="PRINTS" id="PR00147">
    <property type="entry name" value="DNAPHOTLYASE"/>
</dbReference>